<dbReference type="InterPro" id="IPR057574">
    <property type="entry name" value="nSTAND_NTPase5_dom"/>
</dbReference>
<dbReference type="RefSeq" id="WP_313765220.1">
    <property type="nucleotide sequence ID" value="NZ_BAAAVH010000018.1"/>
</dbReference>
<dbReference type="Pfam" id="PF13289">
    <property type="entry name" value="SIR2_2"/>
    <property type="match status" value="1"/>
</dbReference>
<dbReference type="EMBL" id="JBHSOD010000027">
    <property type="protein sequence ID" value="MFC5887419.1"/>
    <property type="molecule type" value="Genomic_DNA"/>
</dbReference>
<evidence type="ECO:0000259" key="1">
    <source>
        <dbReference type="Pfam" id="PF25199"/>
    </source>
</evidence>
<proteinExistence type="predicted"/>
<dbReference type="Proteomes" id="UP001596067">
    <property type="component" value="Unassembled WGS sequence"/>
</dbReference>
<organism evidence="2 3">
    <name type="scientific">Kitasatospora aburaviensis</name>
    <dbReference type="NCBI Taxonomy" id="67265"/>
    <lineage>
        <taxon>Bacteria</taxon>
        <taxon>Bacillati</taxon>
        <taxon>Actinomycetota</taxon>
        <taxon>Actinomycetes</taxon>
        <taxon>Kitasatosporales</taxon>
        <taxon>Streptomycetaceae</taxon>
        <taxon>Kitasatospora</taxon>
    </lineage>
</organism>
<dbReference type="Pfam" id="PF25199">
    <property type="entry name" value="nSTAND_NTPase5"/>
    <property type="match status" value="1"/>
</dbReference>
<comment type="caution">
    <text evidence="2">The sequence shown here is derived from an EMBL/GenBank/DDBJ whole genome shotgun (WGS) entry which is preliminary data.</text>
</comment>
<feature type="domain" description="Novel STAND NTPase 5" evidence="1">
    <location>
        <begin position="305"/>
        <end position="442"/>
    </location>
</feature>
<protein>
    <submittedName>
        <fullName evidence="2">SIR2 family protein</fullName>
    </submittedName>
</protein>
<evidence type="ECO:0000313" key="3">
    <source>
        <dbReference type="Proteomes" id="UP001596067"/>
    </source>
</evidence>
<name>A0ABW1F2P6_9ACTN</name>
<keyword evidence="3" id="KW-1185">Reference proteome</keyword>
<reference evidence="3" key="1">
    <citation type="journal article" date="2019" name="Int. J. Syst. Evol. Microbiol.">
        <title>The Global Catalogue of Microorganisms (GCM) 10K type strain sequencing project: providing services to taxonomists for standard genome sequencing and annotation.</title>
        <authorList>
            <consortium name="The Broad Institute Genomics Platform"/>
            <consortium name="The Broad Institute Genome Sequencing Center for Infectious Disease"/>
            <person name="Wu L."/>
            <person name="Ma J."/>
        </authorList>
    </citation>
    <scope>NUCLEOTIDE SEQUENCE [LARGE SCALE GENOMIC DNA]</scope>
    <source>
        <strain evidence="3">CGMCC 4.1469</strain>
    </source>
</reference>
<evidence type="ECO:0000313" key="2">
    <source>
        <dbReference type="EMBL" id="MFC5887419.1"/>
    </source>
</evidence>
<accession>A0ABW1F2P6</accession>
<gene>
    <name evidence="2" type="ORF">ACFP0N_20830</name>
</gene>
<sequence>MAVHDSDALGLEKKKLFAARNAARGGQYQMLLGAGASVGAVSSYGQLPLAKELVTILKERYPKAPISAEDPLPRAYQRSLMVSSADHVWTTLSKIFGGAKHQEWFETLAGLPWRRVWTLNVDDAFENSYRGRSDSGKRSLRPISWDDPYIQTGDLEVVHLHGHILGNEPRKLIFSFSEYQAMASVKPVWNQVLAGALGVDPFVVLGASILGDPDVEALLLANRPAALAPSFVVDPFIADGNRWELEQLGYHVLRMTGEEFLRAWQESMGLDEESVRSLEETEILSIPQFVKLQTNRVAPVPRSHDFFGGDAPVWADIIDRRPALFPWMTEVVNKLEQWLDAGAKEPTLHVIYGQRMSGVSSGLLMAARAFAGMHVDVFSFDKSSRFSVPVVLRARSGKRPAVIVIDSGADFSNDIDQLLREAATSDASLYVVVTESPQNDLRLEGRLGGGYQKNITRIPFRLDRNAAVALAKKLDEFARLGSLELENSSSQIRHFKGRDVFSALMEVEHAIGFRKRLEGEVHALDTPWKRDLLLLLSIAAQGARQVGIVEAAIAVGQPSDRLSREILQDEHLSAVIEDVASHLVARQREYAIKAIVNEIGPDQAIARVREMVENLAPLATRNSLQQRNRPVQLVGYLMTAKQLQNNFPNVDLDIDFYDRMRPLFGDWNGRYWEQRAIYSKRRGIWATAESFAARAVMLYDDAFTRTTYGTILINKAASFASLENPTWHEFYARGRTEFETAMKRESGNRVTVFAYLTAGLELAQFVVPWQSKVQDGSPVGSVAELKEDWEQTYNGLRISLVGEENFESARRAEQLSSQWQAIWV</sequence>